<reference evidence="2" key="3">
    <citation type="submission" date="2023-05" db="EMBL/GenBank/DDBJ databases">
        <authorList>
            <person name="Smith C.H."/>
        </authorList>
    </citation>
    <scope>NUCLEOTIDE SEQUENCE</scope>
    <source>
        <strain evidence="2">CHS0354</strain>
        <tissue evidence="2">Mantle</tissue>
    </source>
</reference>
<gene>
    <name evidence="2" type="ORF">CHS0354_022901</name>
</gene>
<name>A0AAE0S2P8_9BIVA</name>
<protein>
    <submittedName>
        <fullName evidence="2">Uncharacterized protein</fullName>
    </submittedName>
</protein>
<dbReference type="EMBL" id="JAEAOA010001385">
    <property type="protein sequence ID" value="KAK3583855.1"/>
    <property type="molecule type" value="Genomic_DNA"/>
</dbReference>
<keyword evidence="1" id="KW-1133">Transmembrane helix</keyword>
<evidence type="ECO:0000256" key="1">
    <source>
        <dbReference type="SAM" id="Phobius"/>
    </source>
</evidence>
<reference evidence="2" key="2">
    <citation type="journal article" date="2021" name="Genome Biol. Evol.">
        <title>Developing a high-quality reference genome for a parasitic bivalve with doubly uniparental inheritance (Bivalvia: Unionida).</title>
        <authorList>
            <person name="Smith C.H."/>
        </authorList>
    </citation>
    <scope>NUCLEOTIDE SEQUENCE</scope>
    <source>
        <strain evidence="2">CHS0354</strain>
        <tissue evidence="2">Mantle</tissue>
    </source>
</reference>
<sequence>MFIGSSQNKIVSRISVGLKIHNYINMKFYVLIVCLIIAIWSELTEGQGLLDGLLGVGGFGASTGANSGATAGAGGNNFLQTALMLNGNDVFKEIARLNCIRRGTLTDPICLIALNR</sequence>
<reference evidence="2" key="1">
    <citation type="journal article" date="2021" name="Genome Biol. Evol.">
        <title>A High-Quality Reference Genome for a Parasitic Bivalve with Doubly Uniparental Inheritance (Bivalvia: Unionida).</title>
        <authorList>
            <person name="Smith C.H."/>
        </authorList>
    </citation>
    <scope>NUCLEOTIDE SEQUENCE</scope>
    <source>
        <strain evidence="2">CHS0354</strain>
    </source>
</reference>
<dbReference type="AlphaFoldDB" id="A0AAE0S2P8"/>
<organism evidence="2 3">
    <name type="scientific">Potamilus streckersoni</name>
    <dbReference type="NCBI Taxonomy" id="2493646"/>
    <lineage>
        <taxon>Eukaryota</taxon>
        <taxon>Metazoa</taxon>
        <taxon>Spiralia</taxon>
        <taxon>Lophotrochozoa</taxon>
        <taxon>Mollusca</taxon>
        <taxon>Bivalvia</taxon>
        <taxon>Autobranchia</taxon>
        <taxon>Heteroconchia</taxon>
        <taxon>Palaeoheterodonta</taxon>
        <taxon>Unionida</taxon>
        <taxon>Unionoidea</taxon>
        <taxon>Unionidae</taxon>
        <taxon>Ambleminae</taxon>
        <taxon>Lampsilini</taxon>
        <taxon>Potamilus</taxon>
    </lineage>
</organism>
<keyword evidence="1" id="KW-0812">Transmembrane</keyword>
<dbReference type="Proteomes" id="UP001195483">
    <property type="component" value="Unassembled WGS sequence"/>
</dbReference>
<proteinExistence type="predicted"/>
<accession>A0AAE0S2P8</accession>
<feature type="transmembrane region" description="Helical" evidence="1">
    <location>
        <begin position="20"/>
        <end position="40"/>
    </location>
</feature>
<evidence type="ECO:0000313" key="3">
    <source>
        <dbReference type="Proteomes" id="UP001195483"/>
    </source>
</evidence>
<keyword evidence="1" id="KW-0472">Membrane</keyword>
<keyword evidence="3" id="KW-1185">Reference proteome</keyword>
<comment type="caution">
    <text evidence="2">The sequence shown here is derived from an EMBL/GenBank/DDBJ whole genome shotgun (WGS) entry which is preliminary data.</text>
</comment>
<evidence type="ECO:0000313" key="2">
    <source>
        <dbReference type="EMBL" id="KAK3583855.1"/>
    </source>
</evidence>